<evidence type="ECO:0008006" key="3">
    <source>
        <dbReference type="Google" id="ProtNLM"/>
    </source>
</evidence>
<evidence type="ECO:0000313" key="2">
    <source>
        <dbReference type="Proteomes" id="UP000499080"/>
    </source>
</evidence>
<comment type="caution">
    <text evidence="1">The sequence shown here is derived from an EMBL/GenBank/DDBJ whole genome shotgun (WGS) entry which is preliminary data.</text>
</comment>
<dbReference type="Proteomes" id="UP000499080">
    <property type="component" value="Unassembled WGS sequence"/>
</dbReference>
<keyword evidence="2" id="KW-1185">Reference proteome</keyword>
<gene>
    <name evidence="1" type="ORF">AVEN_14984_1</name>
</gene>
<evidence type="ECO:0000313" key="1">
    <source>
        <dbReference type="EMBL" id="GBM37219.1"/>
    </source>
</evidence>
<reference evidence="1 2" key="1">
    <citation type="journal article" date="2019" name="Sci. Rep.">
        <title>Orb-weaving spider Araneus ventricosus genome elucidates the spidroin gene catalogue.</title>
        <authorList>
            <person name="Kono N."/>
            <person name="Nakamura H."/>
            <person name="Ohtoshi R."/>
            <person name="Moran D.A.P."/>
            <person name="Shinohara A."/>
            <person name="Yoshida Y."/>
            <person name="Fujiwara M."/>
            <person name="Mori M."/>
            <person name="Tomita M."/>
            <person name="Arakawa K."/>
        </authorList>
    </citation>
    <scope>NUCLEOTIDE SEQUENCE [LARGE SCALE GENOMIC DNA]</scope>
</reference>
<sequence>MLKSAQSTGLCTRSGNLSTSRDVTRFPAPGKRLPCQYLLAEAVLATIPSKSANYLWWFASIVLCIINSTEQVFLFITTHPVEAAPATSKRKVAINTSQGPATWNQQQGCPQGSCTGSAFWNLVADEMLLQHWPQRVHLQAFADDFDFLAIAGQNRKSKTWPIKHYNPSRPGPKNTNLKFHKTNYLHINKNRSWPIYNQVIECLITLQIIAKM</sequence>
<dbReference type="EMBL" id="BGPR01000831">
    <property type="protein sequence ID" value="GBM37219.1"/>
    <property type="molecule type" value="Genomic_DNA"/>
</dbReference>
<protein>
    <recommendedName>
        <fullName evidence="3">Reverse transcriptase domain-containing protein</fullName>
    </recommendedName>
</protein>
<proteinExistence type="predicted"/>
<accession>A0A4Y2FA38</accession>
<organism evidence="1 2">
    <name type="scientific">Araneus ventricosus</name>
    <name type="common">Orbweaver spider</name>
    <name type="synonym">Epeira ventricosa</name>
    <dbReference type="NCBI Taxonomy" id="182803"/>
    <lineage>
        <taxon>Eukaryota</taxon>
        <taxon>Metazoa</taxon>
        <taxon>Ecdysozoa</taxon>
        <taxon>Arthropoda</taxon>
        <taxon>Chelicerata</taxon>
        <taxon>Arachnida</taxon>
        <taxon>Araneae</taxon>
        <taxon>Araneomorphae</taxon>
        <taxon>Entelegynae</taxon>
        <taxon>Araneoidea</taxon>
        <taxon>Araneidae</taxon>
        <taxon>Araneus</taxon>
    </lineage>
</organism>
<dbReference type="AlphaFoldDB" id="A0A4Y2FA38"/>
<name>A0A4Y2FA38_ARAVE</name>